<dbReference type="InterPro" id="IPR010982">
    <property type="entry name" value="Lambda_DNA-bd_dom_sf"/>
</dbReference>
<dbReference type="CDD" id="cd06267">
    <property type="entry name" value="PBP1_LacI_sugar_binding-like"/>
    <property type="match status" value="1"/>
</dbReference>
<dbReference type="PRINTS" id="PR00036">
    <property type="entry name" value="HTHLACI"/>
</dbReference>
<organism evidence="6 7">
    <name type="scientific">Neobacillus niacini</name>
    <dbReference type="NCBI Taxonomy" id="86668"/>
    <lineage>
        <taxon>Bacteria</taxon>
        <taxon>Bacillati</taxon>
        <taxon>Bacillota</taxon>
        <taxon>Bacilli</taxon>
        <taxon>Bacillales</taxon>
        <taxon>Bacillaceae</taxon>
        <taxon>Neobacillus</taxon>
    </lineage>
</organism>
<comment type="caution">
    <text evidence="6">The sequence shown here is derived from an EMBL/GenBank/DDBJ whole genome shotgun (WGS) entry which is preliminary data.</text>
</comment>
<dbReference type="InterPro" id="IPR000843">
    <property type="entry name" value="HTH_LacI"/>
</dbReference>
<evidence type="ECO:0000256" key="1">
    <source>
        <dbReference type="ARBA" id="ARBA00022491"/>
    </source>
</evidence>
<evidence type="ECO:0000256" key="2">
    <source>
        <dbReference type="ARBA" id="ARBA00023015"/>
    </source>
</evidence>
<evidence type="ECO:0000256" key="3">
    <source>
        <dbReference type="ARBA" id="ARBA00023125"/>
    </source>
</evidence>
<dbReference type="InterPro" id="IPR028082">
    <property type="entry name" value="Peripla_BP_I"/>
</dbReference>
<dbReference type="InterPro" id="IPR046335">
    <property type="entry name" value="LacI/GalR-like_sensor"/>
</dbReference>
<dbReference type="Proteomes" id="UP000548423">
    <property type="component" value="Unassembled WGS sequence"/>
</dbReference>
<dbReference type="SUPFAM" id="SSF47413">
    <property type="entry name" value="lambda repressor-like DNA-binding domains"/>
    <property type="match status" value="1"/>
</dbReference>
<dbReference type="CDD" id="cd01392">
    <property type="entry name" value="HTH_LacI"/>
    <property type="match status" value="1"/>
</dbReference>
<proteinExistence type="predicted"/>
<dbReference type="SUPFAM" id="SSF53822">
    <property type="entry name" value="Periplasmic binding protein-like I"/>
    <property type="match status" value="1"/>
</dbReference>
<dbReference type="PANTHER" id="PTHR30146:SF148">
    <property type="entry name" value="HTH-TYPE TRANSCRIPTIONAL REPRESSOR PURR-RELATED"/>
    <property type="match status" value="1"/>
</dbReference>
<keyword evidence="2" id="KW-0805">Transcription regulation</keyword>
<feature type="domain" description="HTH lacI-type" evidence="5">
    <location>
        <begin position="13"/>
        <end position="67"/>
    </location>
</feature>
<sequence length="343" mass="37892">MKETMQKEGQTMVTIKDIAKLANVSHTTVSRALNNSPLIKAPTRRKILDIASQLNYTPNYNAKSLVMQKSHTIGLFLTSISNGTSASFLADTIKGVNSVISEEYNLFIRGIDDYQDYSSINSQRFDGIILMSQSVRDHSFIYHVLQKEIPLVVLNREIEEDYIINILSNDTEGSRQAVQYLIDCGHTDIAVIEGIPTFKSTQMRKDGYLTALIDNGISIHPEYSVSGNYDMESGYLGMEKLLSLKNPPTAVFCSNDDMAIGAMNAVFASGLNVPNDISIVGFDDIGFAQYTTPKLTTVKRPVEKISVLGAEKILSLVTGEEQNATKVFANTELIIRDSVKKRG</sequence>
<dbReference type="Gene3D" id="3.40.50.2300">
    <property type="match status" value="2"/>
</dbReference>
<gene>
    <name evidence="6" type="ORF">F4694_003199</name>
</gene>
<dbReference type="GO" id="GO:0003700">
    <property type="term" value="F:DNA-binding transcription factor activity"/>
    <property type="evidence" value="ECO:0007669"/>
    <property type="project" value="TreeGrafter"/>
</dbReference>
<evidence type="ECO:0000259" key="5">
    <source>
        <dbReference type="PROSITE" id="PS50932"/>
    </source>
</evidence>
<accession>A0A852TEF0</accession>
<dbReference type="AlphaFoldDB" id="A0A852TEF0"/>
<dbReference type="SMART" id="SM00354">
    <property type="entry name" value="HTH_LACI"/>
    <property type="match status" value="1"/>
</dbReference>
<reference evidence="7" key="2">
    <citation type="submission" date="2020-08" db="EMBL/GenBank/DDBJ databases">
        <title>The Agave Microbiome: Exploring the role of microbial communities in plant adaptations to desert environments.</title>
        <authorList>
            <person name="Partida-Martinez L.P."/>
        </authorList>
    </citation>
    <scope>NUCLEOTIDE SEQUENCE [LARGE SCALE GENOMIC DNA]</scope>
    <source>
        <strain evidence="7">AT2.8</strain>
    </source>
</reference>
<dbReference type="GO" id="GO:0000976">
    <property type="term" value="F:transcription cis-regulatory region binding"/>
    <property type="evidence" value="ECO:0007669"/>
    <property type="project" value="TreeGrafter"/>
</dbReference>
<dbReference type="Pfam" id="PF13377">
    <property type="entry name" value="Peripla_BP_3"/>
    <property type="match status" value="1"/>
</dbReference>
<evidence type="ECO:0000313" key="7">
    <source>
        <dbReference type="Proteomes" id="UP000548423"/>
    </source>
</evidence>
<protein>
    <submittedName>
        <fullName evidence="6">LacI family transcriptional regulator</fullName>
    </submittedName>
</protein>
<evidence type="ECO:0000313" key="6">
    <source>
        <dbReference type="EMBL" id="NYE06419.1"/>
    </source>
</evidence>
<name>A0A852TEF0_9BACI</name>
<dbReference type="PROSITE" id="PS00356">
    <property type="entry name" value="HTH_LACI_1"/>
    <property type="match status" value="1"/>
</dbReference>
<keyword evidence="1" id="KW-0678">Repressor</keyword>
<dbReference type="EMBL" id="JACCBX010000006">
    <property type="protein sequence ID" value="NYE06419.1"/>
    <property type="molecule type" value="Genomic_DNA"/>
</dbReference>
<dbReference type="PROSITE" id="PS50932">
    <property type="entry name" value="HTH_LACI_2"/>
    <property type="match status" value="1"/>
</dbReference>
<dbReference type="Gene3D" id="1.10.260.40">
    <property type="entry name" value="lambda repressor-like DNA-binding domains"/>
    <property type="match status" value="1"/>
</dbReference>
<evidence type="ECO:0000256" key="4">
    <source>
        <dbReference type="ARBA" id="ARBA00023163"/>
    </source>
</evidence>
<reference evidence="7" key="1">
    <citation type="submission" date="2020-07" db="EMBL/GenBank/DDBJ databases">
        <authorList>
            <person name="Partida-Martinez L."/>
            <person name="Huntemann M."/>
            <person name="Clum A."/>
            <person name="Wang J."/>
            <person name="Palaniappan K."/>
            <person name="Ritter S."/>
            <person name="Chen I.-M."/>
            <person name="Stamatis D."/>
            <person name="Reddy T."/>
            <person name="O'Malley R."/>
            <person name="Daum C."/>
            <person name="Shapiro N."/>
            <person name="Ivanova N."/>
            <person name="Kyrpides N."/>
            <person name="Woyke T."/>
        </authorList>
    </citation>
    <scope>NUCLEOTIDE SEQUENCE [LARGE SCALE GENOMIC DNA]</scope>
    <source>
        <strain evidence="7">AT2.8</strain>
    </source>
</reference>
<keyword evidence="4" id="KW-0804">Transcription</keyword>
<dbReference type="PANTHER" id="PTHR30146">
    <property type="entry name" value="LACI-RELATED TRANSCRIPTIONAL REPRESSOR"/>
    <property type="match status" value="1"/>
</dbReference>
<keyword evidence="3" id="KW-0238">DNA-binding</keyword>
<dbReference type="Pfam" id="PF00356">
    <property type="entry name" value="LacI"/>
    <property type="match status" value="1"/>
</dbReference>